<evidence type="ECO:0000256" key="4">
    <source>
        <dbReference type="ARBA" id="ARBA00022525"/>
    </source>
</evidence>
<evidence type="ECO:0000256" key="6">
    <source>
        <dbReference type="ARBA" id="ARBA00023054"/>
    </source>
</evidence>
<dbReference type="OrthoDB" id="10427988at2759"/>
<comment type="subcellular location">
    <subcellularLocation>
        <location evidence="1">Secreted</location>
    </subcellularLocation>
</comment>
<proteinExistence type="inferred from homology"/>
<comment type="similarity">
    <text evidence="2">Belongs to the fatty-acid and retinol-binding protein (FARBP) family.</text>
</comment>
<keyword evidence="5 8" id="KW-0732">Signal</keyword>
<evidence type="ECO:0000256" key="7">
    <source>
        <dbReference type="ARBA" id="ARBA00023121"/>
    </source>
</evidence>
<evidence type="ECO:0000256" key="3">
    <source>
        <dbReference type="ARBA" id="ARBA00017453"/>
    </source>
</evidence>
<dbReference type="Gene3D" id="1.20.120.1100">
    <property type="match status" value="3"/>
</dbReference>
<keyword evidence="6" id="KW-0175">Coiled coil</keyword>
<sequence length="553" mass="63022">MIRHTIIAAALIALVWTAAIPEVKEEKEKKEENEIKIPEQYKKLIPHVTKHLAKFTPEEKEKLKNFAKKVLVWMMAKAKAKLSNKGEIIKKILEKKVKALGDEAKGYITKRLEECYKFHKAVMAGEKPKPEEIKKWAENTISSYKVRYFHRILLHLGGLIMNTLFEALSEDAKKDIAKQFPIAVALAKNEKVREIVKFHLAMKFGPKTKDAKEVATPEQYRKLIATHILKHLAKLTPEEKEKLKVVAKKALIWLLARAKAKLGIKGEISRKIIEKKIKALDDEARGFVVQRLEQAYKLHKVIMAGEKPKLEQLKMWAENTISNYKKLSDEAKEDIAKQFPIAHGLIKNEKIRAFVKAILAKKFAPDTKEVEVESAEKEKEVTIPKQYKKLIAAHVLKHLANMTSEEKEKLKDVAKKVLVWMMAKAEAKLSGKGELTKKILEKKIATLGSEAAKFVIQRLEEAYKFHKAIMAGEKPEKEELKKWAKNTISSYKELSDEAKKEIAKHFPTATALAKNEKLRGIVKAFLAKKIAEKKAAEEVKGKKPAEEVKQKEA</sequence>
<feature type="chain" id="PRO_5016801478" description="Fatty-acid and retinol-binding protein 1" evidence="8">
    <location>
        <begin position="18"/>
        <end position="553"/>
    </location>
</feature>
<dbReference type="PANTHER" id="PTHR31418">
    <property type="entry name" value="FATTY-ACID AND RETINOL-BINDING PROTEIN 1"/>
    <property type="match status" value="1"/>
</dbReference>
<dbReference type="Proteomes" id="UP000252519">
    <property type="component" value="Unassembled WGS sequence"/>
</dbReference>
<keyword evidence="7" id="KW-0446">Lipid-binding</keyword>
<accession>A0A368FC98</accession>
<dbReference type="AlphaFoldDB" id="A0A368FC98"/>
<evidence type="ECO:0000313" key="9">
    <source>
        <dbReference type="EMBL" id="RCN29702.1"/>
    </source>
</evidence>
<evidence type="ECO:0000256" key="1">
    <source>
        <dbReference type="ARBA" id="ARBA00004613"/>
    </source>
</evidence>
<dbReference type="GO" id="GO:0005576">
    <property type="term" value="C:extracellular region"/>
    <property type="evidence" value="ECO:0007669"/>
    <property type="project" value="UniProtKB-SubCell"/>
</dbReference>
<dbReference type="Pfam" id="PF05823">
    <property type="entry name" value="Gp-FAR-1"/>
    <property type="match status" value="3"/>
</dbReference>
<evidence type="ECO:0000313" key="10">
    <source>
        <dbReference type="Proteomes" id="UP000252519"/>
    </source>
</evidence>
<name>A0A368FC98_ANCCA</name>
<gene>
    <name evidence="9" type="ORF">ANCCAN_24536</name>
</gene>
<evidence type="ECO:0000256" key="2">
    <source>
        <dbReference type="ARBA" id="ARBA00006648"/>
    </source>
</evidence>
<keyword evidence="10" id="KW-1185">Reference proteome</keyword>
<dbReference type="GO" id="GO:0008289">
    <property type="term" value="F:lipid binding"/>
    <property type="evidence" value="ECO:0007669"/>
    <property type="project" value="UniProtKB-KW"/>
</dbReference>
<comment type="caution">
    <text evidence="9">The sequence shown here is derived from an EMBL/GenBank/DDBJ whole genome shotgun (WGS) entry which is preliminary data.</text>
</comment>
<dbReference type="PANTHER" id="PTHR31418:SF7">
    <property type="entry name" value="FATTY-ACID AND RETINOL-BINDING PROTEIN 1"/>
    <property type="match status" value="1"/>
</dbReference>
<dbReference type="InterPro" id="IPR008632">
    <property type="entry name" value="Gp-FAR-1"/>
</dbReference>
<keyword evidence="4" id="KW-0964">Secreted</keyword>
<feature type="signal peptide" evidence="8">
    <location>
        <begin position="1"/>
        <end position="17"/>
    </location>
</feature>
<reference evidence="9 10" key="1">
    <citation type="submission" date="2014-10" db="EMBL/GenBank/DDBJ databases">
        <title>Draft genome of the hookworm Ancylostoma caninum.</title>
        <authorList>
            <person name="Mitreva M."/>
        </authorList>
    </citation>
    <scope>NUCLEOTIDE SEQUENCE [LARGE SCALE GENOMIC DNA]</scope>
    <source>
        <strain evidence="9 10">Baltimore</strain>
    </source>
</reference>
<evidence type="ECO:0000256" key="5">
    <source>
        <dbReference type="ARBA" id="ARBA00022729"/>
    </source>
</evidence>
<organism evidence="9 10">
    <name type="scientific">Ancylostoma caninum</name>
    <name type="common">Dog hookworm</name>
    <dbReference type="NCBI Taxonomy" id="29170"/>
    <lineage>
        <taxon>Eukaryota</taxon>
        <taxon>Metazoa</taxon>
        <taxon>Ecdysozoa</taxon>
        <taxon>Nematoda</taxon>
        <taxon>Chromadorea</taxon>
        <taxon>Rhabditida</taxon>
        <taxon>Rhabditina</taxon>
        <taxon>Rhabditomorpha</taxon>
        <taxon>Strongyloidea</taxon>
        <taxon>Ancylostomatidae</taxon>
        <taxon>Ancylostomatinae</taxon>
        <taxon>Ancylostoma</taxon>
    </lineage>
</organism>
<dbReference type="EMBL" id="JOJR01001816">
    <property type="protein sequence ID" value="RCN29702.1"/>
    <property type="molecule type" value="Genomic_DNA"/>
</dbReference>
<evidence type="ECO:0000256" key="8">
    <source>
        <dbReference type="SAM" id="SignalP"/>
    </source>
</evidence>
<protein>
    <recommendedName>
        <fullName evidence="3">Fatty-acid and retinol-binding protein 1</fullName>
    </recommendedName>
</protein>